<protein>
    <submittedName>
        <fullName evidence="1">Uncharacterized protein</fullName>
    </submittedName>
</protein>
<sequence>MNEYILIHTFIQTILISNSGSSNNEDFYHVGKTCIKELIKLNLSQNINSQNCFLQFYYIFVFVKIEEEEDKRYFYFKFALIFIFHKKRIFFIRSKKTQIFQRQITQKSKKILKYIQKQKLCISSIKILKIFDLRNATPATLSRAGVLFINQIDIDWEKKKRKSIKLFMLFNQKCIRIHVSNAKFKQKLVYILFYYIKKQGNFQLENFKQNNFQQFQNVINQLLLYKNNQYQFQIKQILQQSQFTNRQQYRQIQITQQFCYALTIAQISYQ</sequence>
<dbReference type="EMBL" id="GG662726">
    <property type="protein sequence ID" value="EWS75015.1"/>
    <property type="molecule type" value="Genomic_DNA"/>
</dbReference>
<dbReference type="AlphaFoldDB" id="W7X6L2"/>
<dbReference type="InParanoid" id="W7X6L2"/>
<dbReference type="Proteomes" id="UP000009168">
    <property type="component" value="Unassembled WGS sequence"/>
</dbReference>
<proteinExistence type="predicted"/>
<dbReference type="OrthoDB" id="447173at2759"/>
<dbReference type="GeneID" id="24440503"/>
<gene>
    <name evidence="1" type="ORF">TTHERM_000749022</name>
</gene>
<evidence type="ECO:0000313" key="2">
    <source>
        <dbReference type="Proteomes" id="UP000009168"/>
    </source>
</evidence>
<name>W7X6L2_TETTS</name>
<accession>W7X6L2</accession>
<keyword evidence="2" id="KW-1185">Reference proteome</keyword>
<dbReference type="RefSeq" id="XP_012652473.1">
    <property type="nucleotide sequence ID" value="XM_012797019.1"/>
</dbReference>
<organism evidence="1 2">
    <name type="scientific">Tetrahymena thermophila (strain SB210)</name>
    <dbReference type="NCBI Taxonomy" id="312017"/>
    <lineage>
        <taxon>Eukaryota</taxon>
        <taxon>Sar</taxon>
        <taxon>Alveolata</taxon>
        <taxon>Ciliophora</taxon>
        <taxon>Intramacronucleata</taxon>
        <taxon>Oligohymenophorea</taxon>
        <taxon>Hymenostomatida</taxon>
        <taxon>Tetrahymenina</taxon>
        <taxon>Tetrahymenidae</taxon>
        <taxon>Tetrahymena</taxon>
    </lineage>
</organism>
<evidence type="ECO:0000313" key="1">
    <source>
        <dbReference type="EMBL" id="EWS75015.1"/>
    </source>
</evidence>
<reference evidence="2" key="1">
    <citation type="journal article" date="2006" name="PLoS Biol.">
        <title>Macronuclear genome sequence of the ciliate Tetrahymena thermophila, a model eukaryote.</title>
        <authorList>
            <person name="Eisen J.A."/>
            <person name="Coyne R.S."/>
            <person name="Wu M."/>
            <person name="Wu D."/>
            <person name="Thiagarajan M."/>
            <person name="Wortman J.R."/>
            <person name="Badger J.H."/>
            <person name="Ren Q."/>
            <person name="Amedeo P."/>
            <person name="Jones K.M."/>
            <person name="Tallon L.J."/>
            <person name="Delcher A.L."/>
            <person name="Salzberg S.L."/>
            <person name="Silva J.C."/>
            <person name="Haas B.J."/>
            <person name="Majoros W.H."/>
            <person name="Farzad M."/>
            <person name="Carlton J.M."/>
            <person name="Smith R.K. Jr."/>
            <person name="Garg J."/>
            <person name="Pearlman R.E."/>
            <person name="Karrer K.M."/>
            <person name="Sun L."/>
            <person name="Manning G."/>
            <person name="Elde N.C."/>
            <person name="Turkewitz A.P."/>
            <person name="Asai D.J."/>
            <person name="Wilkes D.E."/>
            <person name="Wang Y."/>
            <person name="Cai H."/>
            <person name="Collins K."/>
            <person name="Stewart B.A."/>
            <person name="Lee S.R."/>
            <person name="Wilamowska K."/>
            <person name="Weinberg Z."/>
            <person name="Ruzzo W.L."/>
            <person name="Wloga D."/>
            <person name="Gaertig J."/>
            <person name="Frankel J."/>
            <person name="Tsao C.-C."/>
            <person name="Gorovsky M.A."/>
            <person name="Keeling P.J."/>
            <person name="Waller R.F."/>
            <person name="Patron N.J."/>
            <person name="Cherry J.M."/>
            <person name="Stover N.A."/>
            <person name="Krieger C.J."/>
            <person name="del Toro C."/>
            <person name="Ryder H.F."/>
            <person name="Williamson S.C."/>
            <person name="Barbeau R.A."/>
            <person name="Hamilton E.P."/>
            <person name="Orias E."/>
        </authorList>
    </citation>
    <scope>NUCLEOTIDE SEQUENCE [LARGE SCALE GENOMIC DNA]</scope>
    <source>
        <strain evidence="2">SB210</strain>
    </source>
</reference>
<dbReference type="KEGG" id="tet:TTHERM_000749022"/>